<feature type="compositionally biased region" description="Low complexity" evidence="1">
    <location>
        <begin position="50"/>
        <end position="59"/>
    </location>
</feature>
<dbReference type="EMBL" id="CP046236">
    <property type="protein sequence ID" value="WFD48242.1"/>
    <property type="molecule type" value="Genomic_DNA"/>
</dbReference>
<evidence type="ECO:0000313" key="3">
    <source>
        <dbReference type="Proteomes" id="UP000818624"/>
    </source>
</evidence>
<evidence type="ECO:0000256" key="1">
    <source>
        <dbReference type="SAM" id="MobiDB-lite"/>
    </source>
</evidence>
<organism evidence="2 3">
    <name type="scientific">Malassezia furfur</name>
    <name type="common">Pityriasis versicolor infection agent</name>
    <name type="synonym">Pityrosporum furfur</name>
    <dbReference type="NCBI Taxonomy" id="55194"/>
    <lineage>
        <taxon>Eukaryota</taxon>
        <taxon>Fungi</taxon>
        <taxon>Dikarya</taxon>
        <taxon>Basidiomycota</taxon>
        <taxon>Ustilaginomycotina</taxon>
        <taxon>Malasseziomycetes</taxon>
        <taxon>Malasseziales</taxon>
        <taxon>Malasseziaceae</taxon>
        <taxon>Malassezia</taxon>
    </lineage>
</organism>
<keyword evidence="3" id="KW-1185">Reference proteome</keyword>
<dbReference type="PANTHER" id="PTHR28096:SF1">
    <property type="entry name" value="PROTEIN FAF1"/>
    <property type="match status" value="1"/>
</dbReference>
<reference evidence="2 3" key="1">
    <citation type="journal article" date="2020" name="Elife">
        <title>Loss of centromere function drives karyotype evolution in closely related Malassezia species.</title>
        <authorList>
            <person name="Sankaranarayanan S.R."/>
            <person name="Ianiri G."/>
            <person name="Coelho M.A."/>
            <person name="Reza M.H."/>
            <person name="Thimmappa B.C."/>
            <person name="Ganguly P."/>
            <person name="Vadnala R.N."/>
            <person name="Sun S."/>
            <person name="Siddharthan R."/>
            <person name="Tellgren-Roth C."/>
            <person name="Dawson T.L."/>
            <person name="Heitman J."/>
            <person name="Sanyal K."/>
        </authorList>
    </citation>
    <scope>NUCLEOTIDE SEQUENCE [LARGE SCALE GENOMIC DNA]</scope>
    <source>
        <strain evidence="2">CBS14141</strain>
    </source>
</reference>
<dbReference type="Proteomes" id="UP000818624">
    <property type="component" value="Chromosome 3"/>
</dbReference>
<feature type="compositionally biased region" description="Basic and acidic residues" evidence="1">
    <location>
        <begin position="40"/>
        <end position="49"/>
    </location>
</feature>
<evidence type="ECO:0000313" key="2">
    <source>
        <dbReference type="EMBL" id="WFD48242.1"/>
    </source>
</evidence>
<feature type="compositionally biased region" description="Acidic residues" evidence="1">
    <location>
        <begin position="60"/>
        <end position="100"/>
    </location>
</feature>
<feature type="region of interest" description="Disordered" evidence="1">
    <location>
        <begin position="280"/>
        <end position="345"/>
    </location>
</feature>
<sequence>MSPKSAARAQLRALEAQFYQQFAVPGEEPEAGDRAGAGTSEEHSDDDRPSSSAQQSDAQSDNDDDDASEEDASDDDDDEEDDIDEVDEDANDDELDDGEDLLQSAMTQPPAPSTSAAPRRRPVETVVFSETRGAPSGASVPASARRNFMSSKIEKINAQDTAQPAAGSDDDEEGEEDQRANDRKLAELLSTSLFAPGTSTHKRKLNTTTNETLARVMELSTSDTLHAHAAGSGWGEKQLRAQELGKMPARIRAGLRRAAGERRERDIELQKELGLWNPRYQNHAQLSRGSATERGSRPTEPKKRMRGIGSGVGSFRNGTLHLSEADVRRIQGPPRGQARRRGKKK</sequence>
<protein>
    <recommendedName>
        <fullName evidence="4">Protein FAF1</fullName>
    </recommendedName>
</protein>
<gene>
    <name evidence="2" type="ORF">GLX27_002910</name>
</gene>
<feature type="compositionally biased region" description="Low complexity" evidence="1">
    <location>
        <begin position="132"/>
        <end position="146"/>
    </location>
</feature>
<feature type="compositionally biased region" description="Polar residues" evidence="1">
    <location>
        <begin position="280"/>
        <end position="290"/>
    </location>
</feature>
<dbReference type="InterPro" id="IPR053030">
    <property type="entry name" value="Ribosomal_biogenesis_FAF1-like"/>
</dbReference>
<dbReference type="PANTHER" id="PTHR28096">
    <property type="entry name" value="PROTEIN FAF1"/>
    <property type="match status" value="1"/>
</dbReference>
<proteinExistence type="predicted"/>
<feature type="region of interest" description="Disordered" evidence="1">
    <location>
        <begin position="20"/>
        <end position="183"/>
    </location>
</feature>
<accession>A0ABY8ETU9</accession>
<evidence type="ECO:0008006" key="4">
    <source>
        <dbReference type="Google" id="ProtNLM"/>
    </source>
</evidence>
<name>A0ABY8ETU9_MALFU</name>